<dbReference type="Proteomes" id="UP001262410">
    <property type="component" value="Unassembled WGS sequence"/>
</dbReference>
<dbReference type="PANTHER" id="PTHR43877">
    <property type="entry name" value="AMINOALKYLPHOSPHONATE N-ACETYLTRANSFERASE-RELATED-RELATED"/>
    <property type="match status" value="1"/>
</dbReference>
<dbReference type="InterPro" id="IPR000182">
    <property type="entry name" value="GNAT_dom"/>
</dbReference>
<dbReference type="Gene3D" id="3.40.630.30">
    <property type="match status" value="1"/>
</dbReference>
<organism evidence="4 5">
    <name type="scientific">Inquilinus ginsengisoli</name>
    <dbReference type="NCBI Taxonomy" id="363840"/>
    <lineage>
        <taxon>Bacteria</taxon>
        <taxon>Pseudomonadati</taxon>
        <taxon>Pseudomonadota</taxon>
        <taxon>Alphaproteobacteria</taxon>
        <taxon>Rhodospirillales</taxon>
        <taxon>Rhodospirillaceae</taxon>
        <taxon>Inquilinus</taxon>
    </lineage>
</organism>
<accession>A0ABU1JTY3</accession>
<keyword evidence="2" id="KW-0012">Acyltransferase</keyword>
<proteinExistence type="predicted"/>
<dbReference type="Pfam" id="PF00583">
    <property type="entry name" value="Acetyltransf_1"/>
    <property type="match status" value="1"/>
</dbReference>
<dbReference type="InterPro" id="IPR050832">
    <property type="entry name" value="Bact_Acetyltransf"/>
</dbReference>
<dbReference type="EMBL" id="JAVDPW010000008">
    <property type="protein sequence ID" value="MDR6292067.1"/>
    <property type="molecule type" value="Genomic_DNA"/>
</dbReference>
<dbReference type="InterPro" id="IPR016181">
    <property type="entry name" value="Acyl_CoA_acyltransferase"/>
</dbReference>
<name>A0ABU1JTY3_9PROT</name>
<reference evidence="4 5" key="1">
    <citation type="submission" date="2023-07" db="EMBL/GenBank/DDBJ databases">
        <title>Sorghum-associated microbial communities from plants grown in Nebraska, USA.</title>
        <authorList>
            <person name="Schachtman D."/>
        </authorList>
    </citation>
    <scope>NUCLEOTIDE SEQUENCE [LARGE SCALE GENOMIC DNA]</scope>
    <source>
        <strain evidence="4 5">584</strain>
    </source>
</reference>
<dbReference type="PANTHER" id="PTHR43877:SF2">
    <property type="entry name" value="AMINOALKYLPHOSPHONATE N-ACETYLTRANSFERASE-RELATED"/>
    <property type="match status" value="1"/>
</dbReference>
<keyword evidence="5" id="KW-1185">Reference proteome</keyword>
<evidence type="ECO:0000256" key="1">
    <source>
        <dbReference type="ARBA" id="ARBA00022679"/>
    </source>
</evidence>
<evidence type="ECO:0000259" key="3">
    <source>
        <dbReference type="PROSITE" id="PS51186"/>
    </source>
</evidence>
<evidence type="ECO:0000313" key="5">
    <source>
        <dbReference type="Proteomes" id="UP001262410"/>
    </source>
</evidence>
<dbReference type="RefSeq" id="WP_309797835.1">
    <property type="nucleotide sequence ID" value="NZ_JAVDPW010000008.1"/>
</dbReference>
<dbReference type="CDD" id="cd04301">
    <property type="entry name" value="NAT_SF"/>
    <property type="match status" value="1"/>
</dbReference>
<dbReference type="PROSITE" id="PS51186">
    <property type="entry name" value="GNAT"/>
    <property type="match status" value="1"/>
</dbReference>
<feature type="domain" description="N-acetyltransferase" evidence="3">
    <location>
        <begin position="13"/>
        <end position="153"/>
    </location>
</feature>
<dbReference type="SUPFAM" id="SSF55729">
    <property type="entry name" value="Acyl-CoA N-acyltransferases (Nat)"/>
    <property type="match status" value="1"/>
</dbReference>
<gene>
    <name evidence="4" type="ORF">E9232_004605</name>
</gene>
<evidence type="ECO:0000256" key="2">
    <source>
        <dbReference type="ARBA" id="ARBA00023315"/>
    </source>
</evidence>
<evidence type="ECO:0000313" key="4">
    <source>
        <dbReference type="EMBL" id="MDR6292067.1"/>
    </source>
</evidence>
<comment type="caution">
    <text evidence="4">The sequence shown here is derived from an EMBL/GenBank/DDBJ whole genome shotgun (WGS) entry which is preliminary data.</text>
</comment>
<sequence length="156" mass="17329">MSLPLSESPPPAADLRPVEDEAAVIACWPLMRQLRPHLASAAELESRWRRQAASGYRLLALWRDGRPVALAGFRVQDNLVHGVHLYVDDLVTDEAERSGGHGARLMARLVEEGRALGCSRLVLDTPLTNVLGHRFYYRNGLLATALRFAQPLSPRE</sequence>
<protein>
    <submittedName>
        <fullName evidence="4">GNAT superfamily N-acetyltransferase</fullName>
    </submittedName>
</protein>
<keyword evidence="1" id="KW-0808">Transferase</keyword>